<feature type="compositionally biased region" description="Basic and acidic residues" evidence="1">
    <location>
        <begin position="1315"/>
        <end position="1326"/>
    </location>
</feature>
<feature type="compositionally biased region" description="Low complexity" evidence="1">
    <location>
        <begin position="749"/>
        <end position="761"/>
    </location>
</feature>
<feature type="compositionally biased region" description="Acidic residues" evidence="1">
    <location>
        <begin position="1358"/>
        <end position="1367"/>
    </location>
</feature>
<proteinExistence type="predicted"/>
<dbReference type="EMBL" id="BK011012">
    <property type="protein sequence ID" value="DAC81122.1"/>
    <property type="molecule type" value="Genomic_DNA"/>
</dbReference>
<accession>A0A6F9FCM8</accession>
<feature type="region of interest" description="Disordered" evidence="1">
    <location>
        <begin position="738"/>
        <end position="761"/>
    </location>
</feature>
<feature type="compositionally biased region" description="Basic and acidic residues" evidence="1">
    <location>
        <begin position="1335"/>
        <end position="1351"/>
    </location>
</feature>
<dbReference type="Gene3D" id="3.90.920.10">
    <property type="entry name" value="DNA primase, PRIM domain"/>
    <property type="match status" value="1"/>
</dbReference>
<sequence length="1401" mass="159824">MLEEFFYNDLNLYMTWRKAKRKRKLRSIERELARLQIWMQYMIPFFMYNLSLPECLDRVRNEHKYRRNDCILGNWNLYLNTFPNLLTADTASGVTMPEKLFTLFRDHMGPGSKHDIGQFPPIDYSLIQLPRVVIARGPSFNNRGCYARQMFFTKHVPLTKIFLVFSTMFGATGGDVTRLYIFNSNLHNTGTGRITAPKSMNSFIYHATQKPPTHSICIGPCVSRTPDNKIKYIPKEMVFKVDLRSNRRLCCGHLAKICKACKHLLSFFATILCSALHELFHLNKLLPCYDGETGIFVICADKKLWSIPVETRKEMCTLLRLVLNNCAANRTLPNGIKGLVWRITQMQKSYLGEHITYLFGHHPMKLEHLHDLLELVDLPEGVLNGIRFMVESGEDVTADELAGVIIESLYAFDQTRVSGPVTRLGAFLRALFGFSFVCLDEVPLGERLYPAFLSVNPFTNSIVIPLTLCYLPCYSLDLMALPVMVCKITKIQKYWCNDERVFPTMYNDNCRANTLRAVGSHIIRYLKLTKRLIIVDCQLYHINMHYTKYDRIQLQEHVADCIRDTLKVIEEHSYQEPISEGDVPQRPPPRSWFGSIFKQYSREYCPFDTSHDQHIRTRVIETLKNDSLELKPLRLSHRLLRSLVLTNNNCILVNCWGDFGTRVPPVTVVVSPTPKVNVTYAPFNLLRPNVPDTIFKPPFINHINRFTESELRILSGLSHTGFHKEELRLFKRMRYNSDQGRSGQAPLGLSSGEDYSDTSSVSSSLDSEYDLHNIGKGNSVDHFELFVKPAGITMVLTVMHLVTEKGREITGNLRSGMVCQKFMSGIGFVNKFVRSGAYIGLGPVRARSTRRARRLGVYTRSNQKHRRAKAMAHLQDWRDRSMTVPEVELPPQAFFRECRKQGEIVNASPHVKGPSKKKKVLKTSIARTMESTYLTRKAYRGAFGQYRCYPNHVNGDAHEDWARDSIARTNCEDVLTTPNTDQVFSRGFRSHTPLNRGLVSLRSPRTPLDLFKQFNFKRVLTHNRSSDSGSEWADQENVQEGGDWPSPKVESTAVRALKATIHCGQEKNAYQGVTVSDSGADYITNLVNFDIDGKVVYPSSESDEENMTIVRGTEYNNLYSFNTPARPLHRAIEHVKYMTYRIYSMCGFSLMRSGCSGDTCHCKVDLTAVVISSSSSSEEYGESSDQSIHSLSDVPSEPVNMNTGYRPIHEEEHFSDVPIVLSSSDEEERPENRATVIQDQMLNRFRRIRRNAQQINPADRPVSPTPAPLPDVIEDAIPVMFGPITERQHLQSIVNDGILRERAALIELRAQEPSAQREERQNENDNRPSVIVRTLDARRTLRSERRADRYQRGTGQWEESDGSDDSDAVTWYVGPAFDDGVLSTMGTAPVYSPLWSDVEEI</sequence>
<protein>
    <submittedName>
        <fullName evidence="2">EO2-4</fullName>
    </submittedName>
</protein>
<name>A0A6F9FCM8_9VIRU</name>
<feature type="compositionally biased region" description="Low complexity" evidence="1">
    <location>
        <begin position="1177"/>
        <end position="1187"/>
    </location>
</feature>
<evidence type="ECO:0000313" key="2">
    <source>
        <dbReference type="EMBL" id="DAC81122.1"/>
    </source>
</evidence>
<feature type="region of interest" description="Disordered" evidence="1">
    <location>
        <begin position="1310"/>
        <end position="1368"/>
    </location>
</feature>
<feature type="region of interest" description="Disordered" evidence="1">
    <location>
        <begin position="1024"/>
        <end position="1047"/>
    </location>
</feature>
<evidence type="ECO:0000256" key="1">
    <source>
        <dbReference type="SAM" id="MobiDB-lite"/>
    </source>
</evidence>
<feature type="region of interest" description="Disordered" evidence="1">
    <location>
        <begin position="1177"/>
        <end position="1198"/>
    </location>
</feature>
<dbReference type="SUPFAM" id="SSF56747">
    <property type="entry name" value="Prim-pol domain"/>
    <property type="match status" value="1"/>
</dbReference>
<reference evidence="2" key="1">
    <citation type="journal article" date="2020" name="J. ISSAAS">
        <title>Identification of Adomavirus Virion Proteins.</title>
        <authorList>
            <person name="Welch N.L."/>
            <person name="Tisza M.J."/>
            <person name="Starrett G.J."/>
            <person name="Belford A.K."/>
            <person name="Pastrana D.V."/>
            <person name="Pang Y.-Y.S."/>
            <person name="Schiller J.T."/>
            <person name="An P."/>
            <person name="Cantolupo P.G."/>
            <person name="Pipas J.M."/>
            <person name="Koda S."/>
            <person name="Subramaniam K."/>
            <person name="Waltzek T.B."/>
            <person name="Bian C."/>
            <person name="Shi Q."/>
            <person name="Ruan Z."/>
            <person name="Ng T.F.F."/>
            <person name="Buck C.B."/>
        </authorList>
    </citation>
    <scope>NUCLEOTIDE SEQUENCE</scope>
    <source>
        <strain evidence="2">5629</strain>
    </source>
</reference>
<organism evidence="2">
    <name type="scientific">Barramundi adomavirus</name>
    <dbReference type="NCBI Taxonomy" id="2609870"/>
    <lineage>
        <taxon>Viruses</taxon>
        <taxon>Adomaviruses</taxon>
    </lineage>
</organism>